<dbReference type="EMBL" id="JFKE01000005">
    <property type="protein sequence ID" value="KAJ54894.1"/>
    <property type="molecule type" value="Genomic_DNA"/>
</dbReference>
<dbReference type="AlphaFoldDB" id="A0A037ZH33"/>
<dbReference type="PIRSF" id="PIRSF002741">
    <property type="entry name" value="MppA"/>
    <property type="match status" value="1"/>
</dbReference>
<feature type="domain" description="Solute-binding protein family 5" evidence="4">
    <location>
        <begin position="126"/>
        <end position="537"/>
    </location>
</feature>
<comment type="caution">
    <text evidence="5">The sequence shown here is derived from an EMBL/GenBank/DDBJ whole genome shotgun (WGS) entry which is preliminary data.</text>
</comment>
<dbReference type="PANTHER" id="PTHR30290">
    <property type="entry name" value="PERIPLASMIC BINDING COMPONENT OF ABC TRANSPORTER"/>
    <property type="match status" value="1"/>
</dbReference>
<dbReference type="GO" id="GO:0042884">
    <property type="term" value="P:microcin transport"/>
    <property type="evidence" value="ECO:0007669"/>
    <property type="project" value="TreeGrafter"/>
</dbReference>
<sequence>MNKPATARAIAARKPAPSQRGLLPLLILPLVLLALVLFAPFARADGHVTKSHGISTFGGLNLPADFTHLPYVNPDAPKGGEISLWAFGTFDTMNPYTTKGRGAALASAPYESLLTGTADEIGASYGLLAESMEYPEDRSWVIFHIRPEARFSNGNPVTADDVIFSYETFLTKGLPSYRAVLAKQVESAEKLGPLSVKFSFKADHAKRDLPQTVGGLTIFSKLDFEENGYDLEETTLTPFVGSGPYLMDQMDVGKSITYKRNPDYWGNDLPINIGRSNFDSIRIEYYGDYQAAFEGFKAGQYTFRNEASSKIWGTGYDFPAVEKGWVKLDTPIDGDIATGQSFVFNLRRPQFEDPRVREAIGLMFNFEWSNDKLFYGIYDRIDSFWENSYLAATGVPEGAELALLEPLADMLPEGVLTSEPVSGAVSSPRQIDRKNLRKASALLDAAGWEVGDDGMRRKDGQTLDVEFLNDSQSFDRVILPYVENLKSLGVNAKMERVDPAQMTNRERSYDFDIITDSFGMGFFPGAGLRQYFGSETADTSVFNKAGLKSPAADALIETIIEAETKDELDVAVRALDRVLRAERFVVPQWYKGTYTLAYYDIYEHPDPLPPYALGQLDFWWYNAEKAEKLKAAGAF</sequence>
<dbReference type="Gene3D" id="3.40.190.10">
    <property type="entry name" value="Periplasmic binding protein-like II"/>
    <property type="match status" value="1"/>
</dbReference>
<dbReference type="Pfam" id="PF00496">
    <property type="entry name" value="SBP_bac_5"/>
    <property type="match status" value="1"/>
</dbReference>
<gene>
    <name evidence="5" type="ORF">ACMU_14110</name>
</gene>
<dbReference type="InterPro" id="IPR000914">
    <property type="entry name" value="SBP_5_dom"/>
</dbReference>
<accession>A0A037ZH33</accession>
<dbReference type="SUPFAM" id="SSF53850">
    <property type="entry name" value="Periplasmic binding protein-like II"/>
    <property type="match status" value="1"/>
</dbReference>
<comment type="similarity">
    <text evidence="2">Belongs to the bacterial solute-binding protein 5 family.</text>
</comment>
<keyword evidence="3" id="KW-0732">Signal</keyword>
<dbReference type="InterPro" id="IPR039424">
    <property type="entry name" value="SBP_5"/>
</dbReference>
<dbReference type="GO" id="GO:0030288">
    <property type="term" value="C:outer membrane-bounded periplasmic space"/>
    <property type="evidence" value="ECO:0007669"/>
    <property type="project" value="TreeGrafter"/>
</dbReference>
<dbReference type="RefSeq" id="WP_035259984.1">
    <property type="nucleotide sequence ID" value="NZ_JFKE01000005.1"/>
</dbReference>
<name>A0A037ZH33_9RHOB</name>
<evidence type="ECO:0000259" key="4">
    <source>
        <dbReference type="Pfam" id="PF00496"/>
    </source>
</evidence>
<dbReference type="OrthoDB" id="9803988at2"/>
<evidence type="ECO:0000313" key="6">
    <source>
        <dbReference type="Proteomes" id="UP000026249"/>
    </source>
</evidence>
<evidence type="ECO:0000256" key="2">
    <source>
        <dbReference type="ARBA" id="ARBA00005695"/>
    </source>
</evidence>
<evidence type="ECO:0000256" key="1">
    <source>
        <dbReference type="ARBA" id="ARBA00004418"/>
    </source>
</evidence>
<dbReference type="GO" id="GO:0015833">
    <property type="term" value="P:peptide transport"/>
    <property type="evidence" value="ECO:0007669"/>
    <property type="project" value="TreeGrafter"/>
</dbReference>
<dbReference type="Gene3D" id="3.10.105.10">
    <property type="entry name" value="Dipeptide-binding Protein, Domain 3"/>
    <property type="match status" value="1"/>
</dbReference>
<protein>
    <submittedName>
        <fullName evidence="5">Peptide ABC transporter substrate-binding protein</fullName>
    </submittedName>
</protein>
<dbReference type="PANTHER" id="PTHR30290:SF64">
    <property type="entry name" value="ABC TRANSPORTER PERIPLASMIC BINDING PROTEIN"/>
    <property type="match status" value="1"/>
</dbReference>
<dbReference type="Proteomes" id="UP000026249">
    <property type="component" value="Unassembled WGS sequence"/>
</dbReference>
<keyword evidence="6" id="KW-1185">Reference proteome</keyword>
<dbReference type="CDD" id="cd08497">
    <property type="entry name" value="MbnE-like"/>
    <property type="match status" value="1"/>
</dbReference>
<dbReference type="InterPro" id="IPR030678">
    <property type="entry name" value="Peptide/Ni-bd"/>
</dbReference>
<proteinExistence type="inferred from homology"/>
<evidence type="ECO:0000256" key="3">
    <source>
        <dbReference type="ARBA" id="ARBA00022729"/>
    </source>
</evidence>
<comment type="subcellular location">
    <subcellularLocation>
        <location evidence="1">Periplasm</location>
    </subcellularLocation>
</comment>
<evidence type="ECO:0000313" key="5">
    <source>
        <dbReference type="EMBL" id="KAJ54894.1"/>
    </source>
</evidence>
<reference evidence="5 6" key="1">
    <citation type="submission" date="2014-03" db="EMBL/GenBank/DDBJ databases">
        <title>Draft Genome Sequence of Actibacterium mucosum KCTC 23349, a Marine Alphaproteobacterium with Complex Ionic Requirements Isolated from Mediterranean Seawater at Malvarrosa Beach, Valencia, Spain.</title>
        <authorList>
            <person name="Arahal D.R."/>
            <person name="Shao Z."/>
            <person name="Lai Q."/>
            <person name="Pujalte M.J."/>
        </authorList>
    </citation>
    <scope>NUCLEOTIDE SEQUENCE [LARGE SCALE GENOMIC DNA]</scope>
    <source>
        <strain evidence="5 6">KCTC 23349</strain>
    </source>
</reference>
<organism evidence="5 6">
    <name type="scientific">Actibacterium mucosum KCTC 23349</name>
    <dbReference type="NCBI Taxonomy" id="1454373"/>
    <lineage>
        <taxon>Bacteria</taxon>
        <taxon>Pseudomonadati</taxon>
        <taxon>Pseudomonadota</taxon>
        <taxon>Alphaproteobacteria</taxon>
        <taxon>Rhodobacterales</taxon>
        <taxon>Roseobacteraceae</taxon>
        <taxon>Actibacterium</taxon>
    </lineage>
</organism>
<dbReference type="GO" id="GO:0043190">
    <property type="term" value="C:ATP-binding cassette (ABC) transporter complex"/>
    <property type="evidence" value="ECO:0007669"/>
    <property type="project" value="InterPro"/>
</dbReference>
<dbReference type="GO" id="GO:1904680">
    <property type="term" value="F:peptide transmembrane transporter activity"/>
    <property type="evidence" value="ECO:0007669"/>
    <property type="project" value="TreeGrafter"/>
</dbReference>
<dbReference type="STRING" id="1454373.ACMU_14110"/>